<comment type="catalytic activity">
    <reaction evidence="1">
        <text>ATP + protein L-histidine = ADP + protein N-phospho-L-histidine.</text>
        <dbReference type="EC" id="2.7.13.3"/>
    </reaction>
</comment>
<dbReference type="PROSITE" id="PS50112">
    <property type="entry name" value="PAS"/>
    <property type="match status" value="3"/>
</dbReference>
<feature type="domain" description="PAC" evidence="8">
    <location>
        <begin position="498"/>
        <end position="550"/>
    </location>
</feature>
<dbReference type="Gene3D" id="3.30.565.10">
    <property type="entry name" value="Histidine kinase-like ATPase, C-terminal domain"/>
    <property type="match status" value="1"/>
</dbReference>
<dbReference type="CDD" id="cd00082">
    <property type="entry name" value="HisKA"/>
    <property type="match status" value="1"/>
</dbReference>
<dbReference type="InterPro" id="IPR003594">
    <property type="entry name" value="HATPase_dom"/>
</dbReference>
<dbReference type="Pfam" id="PF00989">
    <property type="entry name" value="PAS"/>
    <property type="match status" value="1"/>
</dbReference>
<evidence type="ECO:0000256" key="2">
    <source>
        <dbReference type="ARBA" id="ARBA00012438"/>
    </source>
</evidence>
<dbReference type="Gene3D" id="3.30.450.20">
    <property type="entry name" value="PAS domain"/>
    <property type="match status" value="3"/>
</dbReference>
<dbReference type="SUPFAM" id="SSF47384">
    <property type="entry name" value="Homodimeric domain of signal transducing histidine kinase"/>
    <property type="match status" value="1"/>
</dbReference>
<dbReference type="InterPro" id="IPR005467">
    <property type="entry name" value="His_kinase_dom"/>
</dbReference>
<dbReference type="SMART" id="SM00387">
    <property type="entry name" value="HATPase_c"/>
    <property type="match status" value="1"/>
</dbReference>
<dbReference type="InterPro" id="IPR013655">
    <property type="entry name" value="PAS_fold_3"/>
</dbReference>
<dbReference type="PANTHER" id="PTHR43304">
    <property type="entry name" value="PHYTOCHROME-LIKE PROTEIN CPH1"/>
    <property type="match status" value="1"/>
</dbReference>
<dbReference type="Gene3D" id="3.30.450.40">
    <property type="match status" value="1"/>
</dbReference>
<dbReference type="InterPro" id="IPR036097">
    <property type="entry name" value="HisK_dim/P_sf"/>
</dbReference>
<dbReference type="Proteomes" id="UP001203342">
    <property type="component" value="Unassembled WGS sequence"/>
</dbReference>
<dbReference type="PROSITE" id="PS50109">
    <property type="entry name" value="HIS_KIN"/>
    <property type="match status" value="1"/>
</dbReference>
<dbReference type="Pfam" id="PF00512">
    <property type="entry name" value="HisKA"/>
    <property type="match status" value="1"/>
</dbReference>
<dbReference type="Pfam" id="PF02518">
    <property type="entry name" value="HATPase_c"/>
    <property type="match status" value="1"/>
</dbReference>
<dbReference type="PRINTS" id="PR00344">
    <property type="entry name" value="BCTRLSENSOR"/>
</dbReference>
<gene>
    <name evidence="9" type="ORF">NAT47_01235</name>
</gene>
<dbReference type="InterPro" id="IPR004358">
    <property type="entry name" value="Sig_transdc_His_kin-like_C"/>
</dbReference>
<dbReference type="PROSITE" id="PS50113">
    <property type="entry name" value="PAC"/>
    <property type="match status" value="2"/>
</dbReference>
<dbReference type="InterPro" id="IPR035965">
    <property type="entry name" value="PAS-like_dom_sf"/>
</dbReference>
<dbReference type="SMART" id="SM00065">
    <property type="entry name" value="GAF"/>
    <property type="match status" value="1"/>
</dbReference>
<evidence type="ECO:0000256" key="4">
    <source>
        <dbReference type="ARBA" id="ARBA00022679"/>
    </source>
</evidence>
<dbReference type="CDD" id="cd00130">
    <property type="entry name" value="PAS"/>
    <property type="match status" value="3"/>
</dbReference>
<keyword evidence="4" id="KW-0808">Transferase</keyword>
<feature type="domain" description="PAS" evidence="7">
    <location>
        <begin position="306"/>
        <end position="376"/>
    </location>
</feature>
<evidence type="ECO:0000259" key="7">
    <source>
        <dbReference type="PROSITE" id="PS50112"/>
    </source>
</evidence>
<dbReference type="SUPFAM" id="SSF55781">
    <property type="entry name" value="GAF domain-like"/>
    <property type="match status" value="1"/>
</dbReference>
<evidence type="ECO:0000259" key="8">
    <source>
        <dbReference type="PROSITE" id="PS50113"/>
    </source>
</evidence>
<dbReference type="SMART" id="SM00091">
    <property type="entry name" value="PAS"/>
    <property type="match status" value="3"/>
</dbReference>
<dbReference type="Pfam" id="PF01590">
    <property type="entry name" value="GAF"/>
    <property type="match status" value="1"/>
</dbReference>
<evidence type="ECO:0000313" key="9">
    <source>
        <dbReference type="EMBL" id="MCL9769032.1"/>
    </source>
</evidence>
<dbReference type="InterPro" id="IPR000014">
    <property type="entry name" value="PAS"/>
</dbReference>
<keyword evidence="5" id="KW-0418">Kinase</keyword>
<dbReference type="Gene3D" id="1.10.287.130">
    <property type="match status" value="1"/>
</dbReference>
<dbReference type="InterPro" id="IPR000700">
    <property type="entry name" value="PAS-assoc_C"/>
</dbReference>
<feature type="domain" description="PAS" evidence="7">
    <location>
        <begin position="426"/>
        <end position="496"/>
    </location>
</feature>
<keyword evidence="10" id="KW-1185">Reference proteome</keyword>
<keyword evidence="3" id="KW-0597">Phosphoprotein</keyword>
<proteinExistence type="predicted"/>
<dbReference type="InterPro" id="IPR001610">
    <property type="entry name" value="PAC"/>
</dbReference>
<dbReference type="InterPro" id="IPR013767">
    <property type="entry name" value="PAS_fold"/>
</dbReference>
<evidence type="ECO:0000256" key="3">
    <source>
        <dbReference type="ARBA" id="ARBA00022553"/>
    </source>
</evidence>
<dbReference type="CDD" id="cd00075">
    <property type="entry name" value="HATPase"/>
    <property type="match status" value="1"/>
</dbReference>
<dbReference type="SUPFAM" id="SSF55785">
    <property type="entry name" value="PYP-like sensor domain (PAS domain)"/>
    <property type="match status" value="3"/>
</dbReference>
<dbReference type="EMBL" id="JAMLJN010000001">
    <property type="protein sequence ID" value="MCL9769032.1"/>
    <property type="molecule type" value="Genomic_DNA"/>
</dbReference>
<dbReference type="SMART" id="SM00388">
    <property type="entry name" value="HisKA"/>
    <property type="match status" value="1"/>
</dbReference>
<dbReference type="InterPro" id="IPR036890">
    <property type="entry name" value="HATPase_C_sf"/>
</dbReference>
<protein>
    <recommendedName>
        <fullName evidence="2">histidine kinase</fullName>
        <ecNumber evidence="2">2.7.13.3</ecNumber>
    </recommendedName>
</protein>
<dbReference type="InterPro" id="IPR052162">
    <property type="entry name" value="Sensor_kinase/Photoreceptor"/>
</dbReference>
<feature type="domain" description="PAC" evidence="8">
    <location>
        <begin position="253"/>
        <end position="305"/>
    </location>
</feature>
<organism evidence="9 10">
    <name type="scientific">Flavobacterium fragile</name>
    <dbReference type="NCBI Taxonomy" id="2949085"/>
    <lineage>
        <taxon>Bacteria</taxon>
        <taxon>Pseudomonadati</taxon>
        <taxon>Bacteroidota</taxon>
        <taxon>Flavobacteriia</taxon>
        <taxon>Flavobacteriales</taxon>
        <taxon>Flavobacteriaceae</taxon>
        <taxon>Flavobacterium</taxon>
    </lineage>
</organism>
<dbReference type="SUPFAM" id="SSF55874">
    <property type="entry name" value="ATPase domain of HSP90 chaperone/DNA topoisomerase II/histidine kinase"/>
    <property type="match status" value="1"/>
</dbReference>
<feature type="domain" description="PAS" evidence="7">
    <location>
        <begin position="211"/>
        <end position="249"/>
    </location>
</feature>
<dbReference type="Pfam" id="PF08447">
    <property type="entry name" value="PAS_3"/>
    <property type="match status" value="2"/>
</dbReference>
<reference evidence="9 10" key="1">
    <citation type="submission" date="2022-05" db="EMBL/GenBank/DDBJ databases">
        <title>Flavobacterium sp., isolated from activated sludge.</title>
        <authorList>
            <person name="Ran Q."/>
        </authorList>
    </citation>
    <scope>NUCLEOTIDE SEQUENCE [LARGE SCALE GENOMIC DNA]</scope>
    <source>
        <strain evidence="9 10">HXWNR69</strain>
    </source>
</reference>
<dbReference type="EC" id="2.7.13.3" evidence="2"/>
<sequence length="793" mass="92759">MKLLLKGISEANNFLLKEKNIHDALQNCITALGQNINVDRCYIFQNEIVEGELILNYEYEWCNKNTEPFIGNPELSGHNYDTLPGLYIPLSQNLPVYGLVKDSSNRLFKEVMEMQNIKAYLFTPIFSDGFFWGWIGFDDCENERIWTEDVVSTLHTVAHNIGLRLSQDTVTSKLENTLFELDFYMKSSKQAKWEWNIKTNQVIFSYNWFGMLGYEDDELEHSVATWESLLHPEDKLRIKQKVNDYINNKIEQYEGITRIRSKSGNYVWVKYSALKILDNDGNVEKIIGTHIDINDIKEKELELANQRNEYDHLINNLAEIIFKTDLKGNLFFLNDQWEKITEHSIETCLGTSIFNYFENFNIDEVKELLLHPISKEVQLIKKNKEHIWGLIQLNIDFDISSQKKIIIGSITDINDTINFKNKLEISEQKYKFIAENTSDLIMQHLIDGTITYVSQNSEKITGYKPEELIDQNPYNYYHPEDIEIISKQHQNILNNKNEIVTFRFKKKNGKYIWLETYSKTLFDEKNNIIGLQTSSRDITKRVKDKENVEKALEREKELNELKSGFVSMVSHQFRTPLSVIYSNLELLNFRIAKIEDEKRSEIDLIKNRIHNEVNRMTELMNNILIYGAFESNNLKIDLKEFHLNTFVENLIDTYFFNEIDGRKIIFESEDYQPLIESDESLLTHILNNLISNSFKYSIGSSNPIIRISYLEKRFKIEVIDFGIGIPENEIKHMFQSFFRGSNTSTIKGSGLGLIIAKQFTELLNGTISMISKENEITIVTLEFPYKQNLRSLN</sequence>
<dbReference type="RefSeq" id="WP_250579589.1">
    <property type="nucleotide sequence ID" value="NZ_JAMLJN010000001.1"/>
</dbReference>
<dbReference type="NCBIfam" id="TIGR00229">
    <property type="entry name" value="sensory_box"/>
    <property type="match status" value="3"/>
</dbReference>
<dbReference type="PANTHER" id="PTHR43304:SF1">
    <property type="entry name" value="PAC DOMAIN-CONTAINING PROTEIN"/>
    <property type="match status" value="1"/>
</dbReference>
<evidence type="ECO:0000256" key="1">
    <source>
        <dbReference type="ARBA" id="ARBA00000085"/>
    </source>
</evidence>
<evidence type="ECO:0000259" key="6">
    <source>
        <dbReference type="PROSITE" id="PS50109"/>
    </source>
</evidence>
<comment type="caution">
    <text evidence="9">The sequence shown here is derived from an EMBL/GenBank/DDBJ whole genome shotgun (WGS) entry which is preliminary data.</text>
</comment>
<dbReference type="InterPro" id="IPR003018">
    <property type="entry name" value="GAF"/>
</dbReference>
<feature type="domain" description="Histidine kinase" evidence="6">
    <location>
        <begin position="568"/>
        <end position="787"/>
    </location>
</feature>
<dbReference type="InterPro" id="IPR003661">
    <property type="entry name" value="HisK_dim/P_dom"/>
</dbReference>
<evidence type="ECO:0000256" key="5">
    <source>
        <dbReference type="ARBA" id="ARBA00022777"/>
    </source>
</evidence>
<dbReference type="InterPro" id="IPR029016">
    <property type="entry name" value="GAF-like_dom_sf"/>
</dbReference>
<evidence type="ECO:0000313" key="10">
    <source>
        <dbReference type="Proteomes" id="UP001203342"/>
    </source>
</evidence>
<name>A0ABT0TDP9_9FLAO</name>
<dbReference type="SMART" id="SM00086">
    <property type="entry name" value="PAC"/>
    <property type="match status" value="3"/>
</dbReference>
<accession>A0ABT0TDP9</accession>